<dbReference type="PANTHER" id="PTHR12110">
    <property type="entry name" value="HYDROXYPYRUVATE ISOMERASE"/>
    <property type="match status" value="1"/>
</dbReference>
<dbReference type="GO" id="GO:0016853">
    <property type="term" value="F:isomerase activity"/>
    <property type="evidence" value="ECO:0007669"/>
    <property type="project" value="UniProtKB-KW"/>
</dbReference>
<dbReference type="InterPro" id="IPR013022">
    <property type="entry name" value="Xyl_isomerase-like_TIM-brl"/>
</dbReference>
<evidence type="ECO:0000313" key="2">
    <source>
        <dbReference type="EMBL" id="UQZ82555.1"/>
    </source>
</evidence>
<dbReference type="Gene3D" id="3.20.20.150">
    <property type="entry name" value="Divalent-metal-dependent TIM barrel enzymes"/>
    <property type="match status" value="1"/>
</dbReference>
<evidence type="ECO:0000259" key="1">
    <source>
        <dbReference type="Pfam" id="PF01261"/>
    </source>
</evidence>
<gene>
    <name evidence="2" type="ORF">SK3146_01712</name>
</gene>
<dbReference type="Proteomes" id="UP001057134">
    <property type="component" value="Chromosome"/>
</dbReference>
<dbReference type="InterPro" id="IPR050312">
    <property type="entry name" value="IolE/XylAMocC-like"/>
</dbReference>
<dbReference type="EC" id="5.3.1.-" evidence="2"/>
<accession>A0ABY4RL11</accession>
<evidence type="ECO:0000313" key="3">
    <source>
        <dbReference type="Proteomes" id="UP001057134"/>
    </source>
</evidence>
<dbReference type="Pfam" id="PF01261">
    <property type="entry name" value="AP_endonuc_2"/>
    <property type="match status" value="1"/>
</dbReference>
<organism evidence="2 3">
    <name type="scientific">Paenibacillus konkukensis</name>
    <dbReference type="NCBI Taxonomy" id="2020716"/>
    <lineage>
        <taxon>Bacteria</taxon>
        <taxon>Bacillati</taxon>
        <taxon>Bacillota</taxon>
        <taxon>Bacilli</taxon>
        <taxon>Bacillales</taxon>
        <taxon>Paenibacillaceae</taxon>
        <taxon>Paenibacillus</taxon>
    </lineage>
</organism>
<sequence length="299" mass="33032">MSGKTNRGPSRPLQVGCCLTAGSFMPQSGGTSASSDRLEERLFQDISGLLEAGYDYAELTVGSLIQLSEEEFDRLAVKMREAGITIPVCNSFIPASLKLTGPEVHREAVESYVDLAMKRVRALGGEMIIFGSGAARTVPEGYPVEQGLEQIKQFLAMCDFYADKYEVAVAIEPLNRGESNIINRVEQALDLAEELQLRHIKVLADAYHMHLEQESPDILHRAAAGNRLAHVHYAEYDRSFPRESIPDGVDIPGLLEALQKSGYKGRISAECMTENPSHQWSPSLGYIRSLLEQAYERGE</sequence>
<dbReference type="EMBL" id="CP027059">
    <property type="protein sequence ID" value="UQZ82555.1"/>
    <property type="molecule type" value="Genomic_DNA"/>
</dbReference>
<keyword evidence="2" id="KW-0413">Isomerase</keyword>
<dbReference type="InterPro" id="IPR036237">
    <property type="entry name" value="Xyl_isomerase-like_sf"/>
</dbReference>
<protein>
    <submittedName>
        <fullName evidence="2">D-tagatose 3-epimerase</fullName>
        <ecNumber evidence="2">5.3.1.-</ecNumber>
    </submittedName>
</protein>
<proteinExistence type="predicted"/>
<dbReference type="SUPFAM" id="SSF51658">
    <property type="entry name" value="Xylose isomerase-like"/>
    <property type="match status" value="1"/>
</dbReference>
<dbReference type="RefSeq" id="WP_249864681.1">
    <property type="nucleotide sequence ID" value="NZ_CP027059.1"/>
</dbReference>
<keyword evidence="3" id="KW-1185">Reference proteome</keyword>
<feature type="domain" description="Xylose isomerase-like TIM barrel" evidence="1">
    <location>
        <begin position="51"/>
        <end position="289"/>
    </location>
</feature>
<name>A0ABY4RL11_9BACL</name>
<reference evidence="2" key="1">
    <citation type="submission" date="2018-02" db="EMBL/GenBank/DDBJ databases">
        <authorList>
            <person name="Kim S.-K."/>
            <person name="Jung H.-I."/>
            <person name="Lee S.-W."/>
        </authorList>
    </citation>
    <scope>NUCLEOTIDE SEQUENCE</scope>
    <source>
        <strain evidence="2">SK3146</strain>
    </source>
</reference>
<reference evidence="2" key="2">
    <citation type="journal article" date="2021" name="J Anim Sci Technol">
        <title>Complete genome sequence of Paenibacillus konkukensis sp. nov. SK3146 as a potential probiotic strain.</title>
        <authorList>
            <person name="Jung H.I."/>
            <person name="Park S."/>
            <person name="Niu K.M."/>
            <person name="Lee S.W."/>
            <person name="Kothari D."/>
            <person name="Yi K.J."/>
            <person name="Kim S.K."/>
        </authorList>
    </citation>
    <scope>NUCLEOTIDE SEQUENCE</scope>
    <source>
        <strain evidence="2">SK3146</strain>
    </source>
</reference>